<dbReference type="Pfam" id="PF08827">
    <property type="entry name" value="DUF1805"/>
    <property type="match status" value="1"/>
</dbReference>
<proteinExistence type="predicted"/>
<evidence type="ECO:0000313" key="2">
    <source>
        <dbReference type="Proteomes" id="UP001589818"/>
    </source>
</evidence>
<dbReference type="RefSeq" id="WP_204817821.1">
    <property type="nucleotide sequence ID" value="NZ_JANHOF010000002.1"/>
</dbReference>
<accession>A0ABV6JBG3</accession>
<comment type="caution">
    <text evidence="1">The sequence shown here is derived from an EMBL/GenBank/DDBJ whole genome shotgun (WGS) entry which is preliminary data.</text>
</comment>
<dbReference type="Gene3D" id="3.30.1980.10">
    <property type="entry name" value="Hypothetical protein YunC"/>
    <property type="match status" value="1"/>
</dbReference>
<dbReference type="Proteomes" id="UP001589818">
    <property type="component" value="Unassembled WGS sequence"/>
</dbReference>
<name>A0ABV6JBG3_9BACL</name>
<sequence>MMRMVPISLESGVTVLGVEVKLPKTTLLAVATDKGYIMCGALDVALLNERLGDRGIVAGRAVGVRTLEELMEAPLESVTVAAEALGITTGMKGADAVRLMV</sequence>
<keyword evidence="2" id="KW-1185">Reference proteome</keyword>
<dbReference type="InterPro" id="IPR014931">
    <property type="entry name" value="DUF1805"/>
</dbReference>
<dbReference type="SUPFAM" id="SSF102891">
    <property type="entry name" value="Hypothetical protein Ta1206"/>
    <property type="match status" value="1"/>
</dbReference>
<organism evidence="1 2">
    <name type="scientific">Paenibacillus mendelii</name>
    <dbReference type="NCBI Taxonomy" id="206163"/>
    <lineage>
        <taxon>Bacteria</taxon>
        <taxon>Bacillati</taxon>
        <taxon>Bacillota</taxon>
        <taxon>Bacilli</taxon>
        <taxon>Bacillales</taxon>
        <taxon>Paenibacillaceae</taxon>
        <taxon>Paenibacillus</taxon>
    </lineage>
</organism>
<protein>
    <submittedName>
        <fullName evidence="1">YunC family protein</fullName>
    </submittedName>
</protein>
<reference evidence="1 2" key="1">
    <citation type="submission" date="2024-09" db="EMBL/GenBank/DDBJ databases">
        <authorList>
            <person name="Sun Q."/>
            <person name="Mori K."/>
        </authorList>
    </citation>
    <scope>NUCLEOTIDE SEQUENCE [LARGE SCALE GENOMIC DNA]</scope>
    <source>
        <strain evidence="1 2">CCM 4839</strain>
    </source>
</reference>
<evidence type="ECO:0000313" key="1">
    <source>
        <dbReference type="EMBL" id="MFC0393243.1"/>
    </source>
</evidence>
<gene>
    <name evidence="1" type="ORF">ACFFJ8_17905</name>
</gene>
<dbReference type="InterPro" id="IPR036493">
    <property type="entry name" value="YunC_sf"/>
</dbReference>
<dbReference type="EMBL" id="JBHLVF010000031">
    <property type="protein sequence ID" value="MFC0393243.1"/>
    <property type="molecule type" value="Genomic_DNA"/>
</dbReference>